<dbReference type="GO" id="GO:0003677">
    <property type="term" value="F:DNA binding"/>
    <property type="evidence" value="ECO:0007669"/>
    <property type="project" value="InterPro"/>
</dbReference>
<keyword evidence="2" id="KW-0539">Nucleus</keyword>
<reference evidence="6 7" key="1">
    <citation type="journal article" date="2014" name="BMC Genomics">
        <title>Comparative genome sequencing reveals chemotype-specific gene clusters in the toxigenic black mold Stachybotrys.</title>
        <authorList>
            <person name="Semeiks J."/>
            <person name="Borek D."/>
            <person name="Otwinowski Z."/>
            <person name="Grishin N.V."/>
        </authorList>
    </citation>
    <scope>NUCLEOTIDE SEQUENCE [LARGE SCALE GENOMIC DNA]</scope>
    <source>
        <strain evidence="7">CBS 109288 / IBT 7711</strain>
    </source>
</reference>
<dbReference type="GO" id="GO:0000981">
    <property type="term" value="F:DNA-binding transcription factor activity, RNA polymerase II-specific"/>
    <property type="evidence" value="ECO:0007669"/>
    <property type="project" value="InterPro"/>
</dbReference>
<dbReference type="PANTHER" id="PTHR47785">
    <property type="entry name" value="ZN(II)2CYS6 TRANSCRIPTION FACTOR (EUROFUNG)-RELATED-RELATED"/>
    <property type="match status" value="1"/>
</dbReference>
<accession>A0A084AR43</accession>
<organism evidence="6 7">
    <name type="scientific">Stachybotrys chartarum (strain CBS 109288 / IBT 7711)</name>
    <name type="common">Toxic black mold</name>
    <name type="synonym">Stilbospora chartarum</name>
    <dbReference type="NCBI Taxonomy" id="1280523"/>
    <lineage>
        <taxon>Eukaryota</taxon>
        <taxon>Fungi</taxon>
        <taxon>Dikarya</taxon>
        <taxon>Ascomycota</taxon>
        <taxon>Pezizomycotina</taxon>
        <taxon>Sordariomycetes</taxon>
        <taxon>Hypocreomycetidae</taxon>
        <taxon>Hypocreales</taxon>
        <taxon>Stachybotryaceae</taxon>
        <taxon>Stachybotrys</taxon>
    </lineage>
</organism>
<dbReference type="Gene3D" id="4.10.240.10">
    <property type="entry name" value="Zn(2)-C6 fungal-type DNA-binding domain"/>
    <property type="match status" value="1"/>
</dbReference>
<feature type="domain" description="Xylanolytic transcriptional activator regulatory" evidence="5">
    <location>
        <begin position="200"/>
        <end position="451"/>
    </location>
</feature>
<evidence type="ECO:0000313" key="7">
    <source>
        <dbReference type="Proteomes" id="UP000028045"/>
    </source>
</evidence>
<evidence type="ECO:0000256" key="2">
    <source>
        <dbReference type="ARBA" id="ARBA00023242"/>
    </source>
</evidence>
<dbReference type="HOGENOM" id="CLU_004835_3_0_1"/>
<dbReference type="Proteomes" id="UP000028045">
    <property type="component" value="Unassembled WGS sequence"/>
</dbReference>
<dbReference type="AlphaFoldDB" id="A0A084AR43"/>
<dbReference type="SUPFAM" id="SSF57701">
    <property type="entry name" value="Zn2/Cys6 DNA-binding domain"/>
    <property type="match status" value="1"/>
</dbReference>
<dbReference type="Pfam" id="PF00172">
    <property type="entry name" value="Zn_clus"/>
    <property type="match status" value="1"/>
</dbReference>
<feature type="region of interest" description="Disordered" evidence="3">
    <location>
        <begin position="73"/>
        <end position="96"/>
    </location>
</feature>
<proteinExistence type="predicted"/>
<dbReference type="InterPro" id="IPR001138">
    <property type="entry name" value="Zn2Cys6_DnaBD"/>
</dbReference>
<dbReference type="CDD" id="cd00067">
    <property type="entry name" value="GAL4"/>
    <property type="match status" value="1"/>
</dbReference>
<dbReference type="InterPro" id="IPR036864">
    <property type="entry name" value="Zn2-C6_fun-type_DNA-bd_sf"/>
</dbReference>
<name>A0A084AR43_STACB</name>
<dbReference type="OrthoDB" id="4685598at2759"/>
<dbReference type="InterPro" id="IPR053181">
    <property type="entry name" value="EcdB-like_regulator"/>
</dbReference>
<evidence type="ECO:0000256" key="1">
    <source>
        <dbReference type="ARBA" id="ARBA00022723"/>
    </source>
</evidence>
<dbReference type="GO" id="GO:0008270">
    <property type="term" value="F:zinc ion binding"/>
    <property type="evidence" value="ECO:0007669"/>
    <property type="project" value="InterPro"/>
</dbReference>
<dbReference type="GO" id="GO:0006351">
    <property type="term" value="P:DNA-templated transcription"/>
    <property type="evidence" value="ECO:0007669"/>
    <property type="project" value="InterPro"/>
</dbReference>
<feature type="compositionally biased region" description="Polar residues" evidence="3">
    <location>
        <begin position="73"/>
        <end position="90"/>
    </location>
</feature>
<feature type="domain" description="Zn(2)-C6 fungal-type" evidence="4">
    <location>
        <begin position="11"/>
        <end position="36"/>
    </location>
</feature>
<sequence>MYQAYALKAPRKRRCDATRPRCNNCARSEVECHYDDGPSQRIDTSGGTREILSRLRDIRAVLDEQTQHLASFSATNSPQIGPQLGQANAASTTSHGSISGGSIGAMQLVDTETAWLYPSLEARSDAAGSEPMNIPVQHKTSSSYLLGLPAMKALIGEYPPNLFFLLESRSQLPPELSLDQWPTSLPSFQVEQMMLDHLVSSFFSLVHVCHPILDQTAFNKIYQGFLEKGADSSIESALCMVVFALGAVSTSPAGQCDPGNPPVGTEYMQYAIPTLMSRSLWSFSFDHILAQALVLASIYFAYIVRPLHSWRLIYSATNLLQFKLSNLESQKHALNSEGILLRLFWSCFMIECDRLAELELPRSSLQQLTDDASLPQYDNLEDVHSTAFLGEITIRRLLNRIHNSLYPRKPHPLGLSLSSTCLMTPDEFSLEEISSVTAVCEELHHQLDAWHEAIPEQFRPPLGLEKLDNARISILRIRYFAARHIIYRPFVLYVATHNEPMIPNAIIEKAGICIESCKLYLYHTSDILKTSSQYTWTFALSSLGAVIILTLSWLSEELRRLIPDIDDFQTLAIENVRPWAVSSLSDVLSILEEIRRKTRLRARV</sequence>
<evidence type="ECO:0000256" key="3">
    <source>
        <dbReference type="SAM" id="MobiDB-lite"/>
    </source>
</evidence>
<dbReference type="InterPro" id="IPR007219">
    <property type="entry name" value="XnlR_reg_dom"/>
</dbReference>
<evidence type="ECO:0000259" key="5">
    <source>
        <dbReference type="Pfam" id="PF04082"/>
    </source>
</evidence>
<dbReference type="EMBL" id="KL648604">
    <property type="protein sequence ID" value="KEY67772.1"/>
    <property type="molecule type" value="Genomic_DNA"/>
</dbReference>
<evidence type="ECO:0000313" key="6">
    <source>
        <dbReference type="EMBL" id="KEY67772.1"/>
    </source>
</evidence>
<dbReference type="CDD" id="cd12148">
    <property type="entry name" value="fungal_TF_MHR"/>
    <property type="match status" value="1"/>
</dbReference>
<dbReference type="Pfam" id="PF04082">
    <property type="entry name" value="Fungal_trans"/>
    <property type="match status" value="1"/>
</dbReference>
<evidence type="ECO:0000259" key="4">
    <source>
        <dbReference type="Pfam" id="PF00172"/>
    </source>
</evidence>
<keyword evidence="1" id="KW-0479">Metal-binding</keyword>
<gene>
    <name evidence="6" type="ORF">S7711_04090</name>
</gene>
<keyword evidence="7" id="KW-1185">Reference proteome</keyword>
<evidence type="ECO:0008006" key="8">
    <source>
        <dbReference type="Google" id="ProtNLM"/>
    </source>
</evidence>
<protein>
    <recommendedName>
        <fullName evidence="8">Zn(2)-C6 fungal-type domain-containing protein</fullName>
    </recommendedName>
</protein>